<dbReference type="OrthoDB" id="191769at2759"/>
<evidence type="ECO:0008006" key="4">
    <source>
        <dbReference type="Google" id="ProtNLM"/>
    </source>
</evidence>
<keyword evidence="1" id="KW-0472">Membrane</keyword>
<gene>
    <name evidence="2" type="ORF">TrST_g4200</name>
</gene>
<dbReference type="Proteomes" id="UP001165085">
    <property type="component" value="Unassembled WGS sequence"/>
</dbReference>
<dbReference type="InterPro" id="IPR018641">
    <property type="entry name" value="Trfase_1_rSAM/seldom-assoc"/>
</dbReference>
<name>A0A9W7AHS9_9STRA</name>
<feature type="transmembrane region" description="Helical" evidence="1">
    <location>
        <begin position="271"/>
        <end position="290"/>
    </location>
</feature>
<comment type="caution">
    <text evidence="2">The sequence shown here is derived from an EMBL/GenBank/DDBJ whole genome shotgun (WGS) entry which is preliminary data.</text>
</comment>
<evidence type="ECO:0000313" key="3">
    <source>
        <dbReference type="Proteomes" id="UP001165085"/>
    </source>
</evidence>
<accession>A0A9W7AHS9</accession>
<evidence type="ECO:0000313" key="2">
    <source>
        <dbReference type="EMBL" id="GMH68005.1"/>
    </source>
</evidence>
<dbReference type="PANTHER" id="PTHR36529">
    <property type="entry name" value="SLL1095 PROTEIN"/>
    <property type="match status" value="1"/>
</dbReference>
<protein>
    <recommendedName>
        <fullName evidence="4">DUF2064 domain-containing protein</fullName>
    </recommendedName>
</protein>
<keyword evidence="1" id="KW-1133">Transmembrane helix</keyword>
<reference evidence="3" key="1">
    <citation type="journal article" date="2023" name="Commun. Biol.">
        <title>Genome analysis of Parmales, the sister group of diatoms, reveals the evolutionary specialization of diatoms from phago-mixotrophs to photoautotrophs.</title>
        <authorList>
            <person name="Ban H."/>
            <person name="Sato S."/>
            <person name="Yoshikawa S."/>
            <person name="Yamada K."/>
            <person name="Nakamura Y."/>
            <person name="Ichinomiya M."/>
            <person name="Sato N."/>
            <person name="Blanc-Mathieu R."/>
            <person name="Endo H."/>
            <person name="Kuwata A."/>
            <person name="Ogata H."/>
        </authorList>
    </citation>
    <scope>NUCLEOTIDE SEQUENCE [LARGE SCALE GENOMIC DNA]</scope>
    <source>
        <strain evidence="3">NIES 3701</strain>
    </source>
</reference>
<dbReference type="Pfam" id="PF09837">
    <property type="entry name" value="DUF2064"/>
    <property type="match status" value="1"/>
</dbReference>
<proteinExistence type="predicted"/>
<evidence type="ECO:0000256" key="1">
    <source>
        <dbReference type="SAM" id="Phobius"/>
    </source>
</evidence>
<dbReference type="Gene3D" id="3.90.550.10">
    <property type="entry name" value="Spore Coat Polysaccharide Biosynthesis Protein SpsA, Chain A"/>
    <property type="match status" value="1"/>
</dbReference>
<organism evidence="2 3">
    <name type="scientific">Triparma strigata</name>
    <dbReference type="NCBI Taxonomy" id="1606541"/>
    <lineage>
        <taxon>Eukaryota</taxon>
        <taxon>Sar</taxon>
        <taxon>Stramenopiles</taxon>
        <taxon>Ochrophyta</taxon>
        <taxon>Bolidophyceae</taxon>
        <taxon>Parmales</taxon>
        <taxon>Triparmaceae</taxon>
        <taxon>Triparma</taxon>
    </lineage>
</organism>
<dbReference type="PANTHER" id="PTHR36529:SF1">
    <property type="entry name" value="GLYCOSYLTRANSFERASE"/>
    <property type="match status" value="1"/>
</dbReference>
<dbReference type="AlphaFoldDB" id="A0A9W7AHS9"/>
<keyword evidence="1" id="KW-0812">Transmembrane</keyword>
<dbReference type="EMBL" id="BRXY01000121">
    <property type="protein sequence ID" value="GMH68005.1"/>
    <property type="molecule type" value="Genomic_DNA"/>
</dbReference>
<keyword evidence="3" id="KW-1185">Reference proteome</keyword>
<dbReference type="InterPro" id="IPR029044">
    <property type="entry name" value="Nucleotide-diphossugar_trans"/>
</dbReference>
<dbReference type="SUPFAM" id="SSF53448">
    <property type="entry name" value="Nucleotide-diphospho-sugar transferases"/>
    <property type="match status" value="1"/>
</dbReference>
<sequence>MALVLVAKYPTPGKSKTRLSAAVGSSETHNLANAFLLDTLCTLSNVELQSHTVQSHTVNASQNVSKINKYVLYAPRSAEKKMRSLVNEAMDGMDPPLGRDEWTLLPMVDADGLTSSQLTVKLKDGLEQVRSIEGDGAPVAFVGMDSPTLTSAEVAQSLEVAAKGKSYIKPAKDNGYVLIALPGRVDGAVFEGVRWSCDETFSSQARRLCAFGEVVVGEPGFDIDEIDDLEELYKILKADEEGKEFKLTRCRAELQKYEQKKLQRKKAKDRATWLLWGMTLLGIGVAVAVGKGRTL</sequence>